<evidence type="ECO:0000313" key="2">
    <source>
        <dbReference type="Proteomes" id="UP000823638"/>
    </source>
</evidence>
<organism evidence="1 2">
    <name type="scientific">Candidatus Gallitreponema excrementavium</name>
    <dbReference type="NCBI Taxonomy" id="2840840"/>
    <lineage>
        <taxon>Bacteria</taxon>
        <taxon>Pseudomonadati</taxon>
        <taxon>Spirochaetota</taxon>
        <taxon>Spirochaetia</taxon>
        <taxon>Spirochaetales</taxon>
        <taxon>Candidatus Gallitreponema</taxon>
    </lineage>
</organism>
<accession>A0A9D9HNH7</accession>
<evidence type="ECO:0000313" key="1">
    <source>
        <dbReference type="EMBL" id="MBO8457065.1"/>
    </source>
</evidence>
<comment type="caution">
    <text evidence="1">The sequence shown here is derived from an EMBL/GenBank/DDBJ whole genome shotgun (WGS) entry which is preliminary data.</text>
</comment>
<proteinExistence type="predicted"/>
<reference evidence="1" key="1">
    <citation type="submission" date="2020-10" db="EMBL/GenBank/DDBJ databases">
        <authorList>
            <person name="Gilroy R."/>
        </authorList>
    </citation>
    <scope>NUCLEOTIDE SEQUENCE</scope>
    <source>
        <strain evidence="1">10532</strain>
    </source>
</reference>
<dbReference type="Proteomes" id="UP000823638">
    <property type="component" value="Unassembled WGS sequence"/>
</dbReference>
<dbReference type="AlphaFoldDB" id="A0A9D9HNH7"/>
<reference evidence="1" key="2">
    <citation type="journal article" date="2021" name="PeerJ">
        <title>Extensive microbial diversity within the chicken gut microbiome revealed by metagenomics and culture.</title>
        <authorList>
            <person name="Gilroy R."/>
            <person name="Ravi A."/>
            <person name="Getino M."/>
            <person name="Pursley I."/>
            <person name="Horton D.L."/>
            <person name="Alikhan N.F."/>
            <person name="Baker D."/>
            <person name="Gharbi K."/>
            <person name="Hall N."/>
            <person name="Watson M."/>
            <person name="Adriaenssens E.M."/>
            <person name="Foster-Nyarko E."/>
            <person name="Jarju S."/>
            <person name="Secka A."/>
            <person name="Antonio M."/>
            <person name="Oren A."/>
            <person name="Chaudhuri R.R."/>
            <person name="La Ragione R."/>
            <person name="Hildebrand F."/>
            <person name="Pallen M.J."/>
        </authorList>
    </citation>
    <scope>NUCLEOTIDE SEQUENCE</scope>
    <source>
        <strain evidence="1">10532</strain>
    </source>
</reference>
<protein>
    <submittedName>
        <fullName evidence="1">Uncharacterized protein</fullName>
    </submittedName>
</protein>
<gene>
    <name evidence="1" type="ORF">IAA81_02415</name>
</gene>
<sequence>MTIKLDISPDLILSIAEDLSSSDNKLSVFTKQHLHNVIKETLNECEKLQPEIDNMIDAVTSASEILKGAD</sequence>
<name>A0A9D9HNH7_9SPIR</name>
<dbReference type="EMBL" id="JADIMM010000025">
    <property type="protein sequence ID" value="MBO8457065.1"/>
    <property type="molecule type" value="Genomic_DNA"/>
</dbReference>